<dbReference type="SUPFAM" id="SSF54637">
    <property type="entry name" value="Thioesterase/thiol ester dehydrase-isomerase"/>
    <property type="match status" value="1"/>
</dbReference>
<keyword evidence="6" id="KW-1185">Reference proteome</keyword>
<evidence type="ECO:0000256" key="3">
    <source>
        <dbReference type="PROSITE-ProRule" id="PRU01106"/>
    </source>
</evidence>
<name>A0A154VS13_9PROT</name>
<dbReference type="Gene3D" id="3.10.129.10">
    <property type="entry name" value="Hotdog Thioesterase"/>
    <property type="match status" value="1"/>
</dbReference>
<dbReference type="GO" id="GO:0005829">
    <property type="term" value="C:cytosol"/>
    <property type="evidence" value="ECO:0007669"/>
    <property type="project" value="TreeGrafter"/>
</dbReference>
<dbReference type="GO" id="GO:0052816">
    <property type="term" value="F:long-chain fatty acyl-CoA hydrolase activity"/>
    <property type="evidence" value="ECO:0007669"/>
    <property type="project" value="TreeGrafter"/>
</dbReference>
<evidence type="ECO:0000256" key="2">
    <source>
        <dbReference type="ARBA" id="ARBA00022801"/>
    </source>
</evidence>
<organism evidence="5 6">
    <name type="scientific">Oceanibaculum pacificum</name>
    <dbReference type="NCBI Taxonomy" id="580166"/>
    <lineage>
        <taxon>Bacteria</taxon>
        <taxon>Pseudomonadati</taxon>
        <taxon>Pseudomonadota</taxon>
        <taxon>Alphaproteobacteria</taxon>
        <taxon>Rhodospirillales</taxon>
        <taxon>Oceanibaculaceae</taxon>
        <taxon>Oceanibaculum</taxon>
    </lineage>
</organism>
<dbReference type="STRING" id="580166.AUP43_03165"/>
<proteinExistence type="inferred from homology"/>
<dbReference type="Proteomes" id="UP000076400">
    <property type="component" value="Unassembled WGS sequence"/>
</dbReference>
<protein>
    <submittedName>
        <fullName evidence="5">Acyl-CoA thioesterase</fullName>
    </submittedName>
</protein>
<feature type="domain" description="HotDog ACOT-type" evidence="4">
    <location>
        <begin position="7"/>
        <end position="119"/>
    </location>
</feature>
<gene>
    <name evidence="5" type="ORF">AUP43_03165</name>
</gene>
<dbReference type="InterPro" id="IPR033120">
    <property type="entry name" value="HOTDOG_ACOT"/>
</dbReference>
<keyword evidence="2 3" id="KW-0378">Hydrolase</keyword>
<accession>A0A154VS13</accession>
<comment type="similarity">
    <text evidence="1">Belongs to the acyl coenzyme A hydrolase family.</text>
</comment>
<dbReference type="GO" id="GO:0009062">
    <property type="term" value="P:fatty acid catabolic process"/>
    <property type="evidence" value="ECO:0007669"/>
    <property type="project" value="TreeGrafter"/>
</dbReference>
<dbReference type="OrthoDB" id="9801856at2"/>
<evidence type="ECO:0000256" key="1">
    <source>
        <dbReference type="ARBA" id="ARBA00010458"/>
    </source>
</evidence>
<dbReference type="InterPro" id="IPR006683">
    <property type="entry name" value="Thioestr_dom"/>
</dbReference>
<dbReference type="Pfam" id="PF03061">
    <property type="entry name" value="4HBT"/>
    <property type="match status" value="1"/>
</dbReference>
<dbReference type="PANTHER" id="PTHR11049:SF24">
    <property type="entry name" value="CYTOSOLIC ACYL COENZYME A THIOESTER HYDROLASE"/>
    <property type="match status" value="1"/>
</dbReference>
<dbReference type="CDD" id="cd03442">
    <property type="entry name" value="BFIT_BACH"/>
    <property type="match status" value="1"/>
</dbReference>
<dbReference type="PROSITE" id="PS51770">
    <property type="entry name" value="HOTDOG_ACOT"/>
    <property type="match status" value="1"/>
</dbReference>
<evidence type="ECO:0000313" key="6">
    <source>
        <dbReference type="Proteomes" id="UP000076400"/>
    </source>
</evidence>
<evidence type="ECO:0000259" key="4">
    <source>
        <dbReference type="PROSITE" id="PS51770"/>
    </source>
</evidence>
<comment type="caution">
    <text evidence="5">The sequence shown here is derived from an EMBL/GenBank/DDBJ whole genome shotgun (WGS) entry which is preliminary data.</text>
</comment>
<reference evidence="5 6" key="1">
    <citation type="submission" date="2015-12" db="EMBL/GenBank/DDBJ databases">
        <title>Genome sequence of Oceanibaculum pacificum MCCC 1A02656.</title>
        <authorList>
            <person name="Lu L."/>
            <person name="Lai Q."/>
            <person name="Shao Z."/>
            <person name="Qian P."/>
        </authorList>
    </citation>
    <scope>NUCLEOTIDE SEQUENCE [LARGE SCALE GENOMIC DNA]</scope>
    <source>
        <strain evidence="5 6">MCCC 1A02656</strain>
    </source>
</reference>
<dbReference type="InterPro" id="IPR040170">
    <property type="entry name" value="Cytosol_ACT"/>
</dbReference>
<dbReference type="GO" id="GO:0006637">
    <property type="term" value="P:acyl-CoA metabolic process"/>
    <property type="evidence" value="ECO:0007669"/>
    <property type="project" value="TreeGrafter"/>
</dbReference>
<dbReference type="InterPro" id="IPR029069">
    <property type="entry name" value="HotDog_dom_sf"/>
</dbReference>
<dbReference type="AlphaFoldDB" id="A0A154VS13"/>
<sequence length="136" mass="14220">MSHPSSGDGSAVMAEMIFPEQANHYGTLFGGNALCLMAKAAFAAATRKARGAVVMACSDRVDFAAPIRVGELLELRAKVVRVGCSSMSVAVVGEAEDMATGQRRAVLHGRFEMVAVDAAGRPRAIAGEILRKVETA</sequence>
<dbReference type="PANTHER" id="PTHR11049">
    <property type="entry name" value="ACYL COENZYME A THIOESTER HYDROLASE"/>
    <property type="match status" value="1"/>
</dbReference>
<dbReference type="EMBL" id="LPXN01000138">
    <property type="protein sequence ID" value="KZD04127.1"/>
    <property type="molecule type" value="Genomic_DNA"/>
</dbReference>
<evidence type="ECO:0000313" key="5">
    <source>
        <dbReference type="EMBL" id="KZD04127.1"/>
    </source>
</evidence>